<evidence type="ECO:0000313" key="8">
    <source>
        <dbReference type="Proteomes" id="UP000319801"/>
    </source>
</evidence>
<keyword evidence="2" id="KW-0805">Transcription regulation</keyword>
<proteinExistence type="inferred from homology"/>
<feature type="compositionally biased region" description="Acidic residues" evidence="6">
    <location>
        <begin position="69"/>
        <end position="78"/>
    </location>
</feature>
<sequence length="360" mass="40222">MSCLDVMYQNYGAHHYFPATAAAAAYKAAYYHQQQQKRLSAYSRMQDFADLPAHCVQSKQSEKHRPEVNDEEHGEEEEVRSKDSQPAETEYLSSRCVLFTYFRGDIGDVVDEHFSRALSQTSAFSNDNKHSKIPSGGLWKDDNSLCDGQRGSLPPSLWNSSYPSQTNPCVPSIHSDFPAAAAFHAADTGIWSGHSLTQPGLPPHSALTESWPYGLGGQSSTGHHHVHDMYPHMHPRHHHPHAHTHPILHHNHSSALDHRFSALLLPGIRPSSSPSNTEGIKTEIEPSTSSWPASFHGSVDIYDTEITIFAAVRLFGWCSHVDWFFPRLTDTEPREVSFLQDTSSVSSQCPHQVLRANHCM</sequence>
<evidence type="ECO:0000256" key="5">
    <source>
        <dbReference type="ARBA" id="ARBA00025784"/>
    </source>
</evidence>
<dbReference type="OrthoDB" id="10069705at2759"/>
<evidence type="ECO:0000256" key="4">
    <source>
        <dbReference type="ARBA" id="ARBA00023242"/>
    </source>
</evidence>
<evidence type="ECO:0000256" key="6">
    <source>
        <dbReference type="SAM" id="MobiDB-lite"/>
    </source>
</evidence>
<dbReference type="PANTHER" id="PTHR15950:SF16">
    <property type="entry name" value="TRANSCRIPTION COFACTOR VESTIGIAL-LIKE PROTEIN 3"/>
    <property type="match status" value="1"/>
</dbReference>
<reference evidence="7 8" key="1">
    <citation type="journal article" date="2019" name="Genome Biol. Evol.">
        <title>Whole-Genome Sequencing of the Giant Devil Catfish, Bagarius yarrelli.</title>
        <authorList>
            <person name="Jiang W."/>
            <person name="Lv Y."/>
            <person name="Cheng L."/>
            <person name="Yang K."/>
            <person name="Chao B."/>
            <person name="Wang X."/>
            <person name="Li Y."/>
            <person name="Pan X."/>
            <person name="You X."/>
            <person name="Zhang Y."/>
            <person name="Yang J."/>
            <person name="Li J."/>
            <person name="Zhang X."/>
            <person name="Liu S."/>
            <person name="Sun C."/>
            <person name="Yang J."/>
            <person name="Shi Q."/>
        </authorList>
    </citation>
    <scope>NUCLEOTIDE SEQUENCE [LARGE SCALE GENOMIC DNA]</scope>
    <source>
        <strain evidence="7">JWS20170419001</strain>
        <tissue evidence="7">Muscle</tissue>
    </source>
</reference>
<keyword evidence="3" id="KW-0804">Transcription</keyword>
<comment type="caution">
    <text evidence="7">The sequence shown here is derived from an EMBL/GenBank/DDBJ whole genome shotgun (WGS) entry which is preliminary data.</text>
</comment>
<keyword evidence="4" id="KW-0539">Nucleus</keyword>
<comment type="subcellular location">
    <subcellularLocation>
        <location evidence="1">Nucleus</location>
    </subcellularLocation>
</comment>
<gene>
    <name evidence="7" type="ORF">Baya_8388</name>
</gene>
<evidence type="ECO:0000256" key="2">
    <source>
        <dbReference type="ARBA" id="ARBA00023015"/>
    </source>
</evidence>
<protein>
    <submittedName>
        <fullName evidence="7">Transcription cofactor vestigial-like protein 3</fullName>
    </submittedName>
</protein>
<dbReference type="Pfam" id="PF07545">
    <property type="entry name" value="Vg_Tdu"/>
    <property type="match status" value="1"/>
</dbReference>
<dbReference type="EMBL" id="VCAZ01000048">
    <property type="protein sequence ID" value="TSM68921.1"/>
    <property type="molecule type" value="Genomic_DNA"/>
</dbReference>
<evidence type="ECO:0000313" key="7">
    <source>
        <dbReference type="EMBL" id="TSM68921.1"/>
    </source>
</evidence>
<feature type="region of interest" description="Disordered" evidence="6">
    <location>
        <begin position="55"/>
        <end position="87"/>
    </location>
</feature>
<comment type="similarity">
    <text evidence="5">Belongs to the vestigial family.</text>
</comment>
<dbReference type="AlphaFoldDB" id="A0A556U4V2"/>
<evidence type="ECO:0000256" key="1">
    <source>
        <dbReference type="ARBA" id="ARBA00004123"/>
    </source>
</evidence>
<dbReference type="PANTHER" id="PTHR15950">
    <property type="entry name" value="TRANSCRIPTION COFACTOR VESTIGIAL-LIKE PROTEIN"/>
    <property type="match status" value="1"/>
</dbReference>
<keyword evidence="8" id="KW-1185">Reference proteome</keyword>
<dbReference type="GO" id="GO:0006355">
    <property type="term" value="P:regulation of DNA-templated transcription"/>
    <property type="evidence" value="ECO:0007669"/>
    <property type="project" value="InterPro"/>
</dbReference>
<evidence type="ECO:0000256" key="3">
    <source>
        <dbReference type="ARBA" id="ARBA00023163"/>
    </source>
</evidence>
<accession>A0A556U4V2</accession>
<dbReference type="Proteomes" id="UP000319801">
    <property type="component" value="Unassembled WGS sequence"/>
</dbReference>
<name>A0A556U4V2_BAGYA</name>
<dbReference type="GO" id="GO:0005634">
    <property type="term" value="C:nucleus"/>
    <property type="evidence" value="ECO:0007669"/>
    <property type="project" value="UniProtKB-SubCell"/>
</dbReference>
<dbReference type="InterPro" id="IPR011520">
    <property type="entry name" value="Vg_fam"/>
</dbReference>
<organism evidence="7 8">
    <name type="scientific">Bagarius yarrelli</name>
    <name type="common">Goonch</name>
    <name type="synonym">Bagrus yarrelli</name>
    <dbReference type="NCBI Taxonomy" id="175774"/>
    <lineage>
        <taxon>Eukaryota</taxon>
        <taxon>Metazoa</taxon>
        <taxon>Chordata</taxon>
        <taxon>Craniata</taxon>
        <taxon>Vertebrata</taxon>
        <taxon>Euteleostomi</taxon>
        <taxon>Actinopterygii</taxon>
        <taxon>Neopterygii</taxon>
        <taxon>Teleostei</taxon>
        <taxon>Ostariophysi</taxon>
        <taxon>Siluriformes</taxon>
        <taxon>Sisoridae</taxon>
        <taxon>Sisorinae</taxon>
        <taxon>Bagarius</taxon>
    </lineage>
</organism>